<keyword evidence="4" id="KW-0812">Transmembrane</keyword>
<dbReference type="AlphaFoldDB" id="A0A2P2CGX8"/>
<dbReference type="GO" id="GO:0016989">
    <property type="term" value="F:sigma factor antagonist activity"/>
    <property type="evidence" value="ECO:0007669"/>
    <property type="project" value="TreeGrafter"/>
</dbReference>
<gene>
    <name evidence="11" type="ORF">NOCA1240346</name>
</gene>
<dbReference type="EMBL" id="CZKB01000017">
    <property type="protein sequence ID" value="CUR61243.1"/>
    <property type="molecule type" value="Genomic_DNA"/>
</dbReference>
<dbReference type="Pfam" id="PF10099">
    <property type="entry name" value="RskA_C"/>
    <property type="match status" value="1"/>
</dbReference>
<dbReference type="InterPro" id="IPR018764">
    <property type="entry name" value="RskA_C"/>
</dbReference>
<dbReference type="PANTHER" id="PTHR37461:SF1">
    <property type="entry name" value="ANTI-SIGMA-K FACTOR RSKA"/>
    <property type="match status" value="1"/>
</dbReference>
<evidence type="ECO:0000256" key="5">
    <source>
        <dbReference type="ARBA" id="ARBA00022989"/>
    </source>
</evidence>
<keyword evidence="6" id="KW-0472">Membrane</keyword>
<evidence type="ECO:0000256" key="2">
    <source>
        <dbReference type="ARBA" id="ARBA00004236"/>
    </source>
</evidence>
<comment type="subcellular location">
    <subcellularLocation>
        <location evidence="2">Cell membrane</location>
    </subcellularLocation>
    <subcellularLocation>
        <location evidence="1">Membrane</location>
        <topology evidence="1">Single-pass membrane protein</topology>
    </subcellularLocation>
</comment>
<dbReference type="Gene3D" id="1.10.10.1320">
    <property type="entry name" value="Anti-sigma factor, zinc-finger domain"/>
    <property type="match status" value="1"/>
</dbReference>
<evidence type="ECO:0000256" key="6">
    <source>
        <dbReference type="ARBA" id="ARBA00023136"/>
    </source>
</evidence>
<protein>
    <recommendedName>
        <fullName evidence="8">Regulator of SigK</fullName>
    </recommendedName>
    <alternativeName>
        <fullName evidence="7">Sigma-K anti-sigma factor RskA</fullName>
    </alternativeName>
</protein>
<feature type="region of interest" description="Disordered" evidence="9">
    <location>
        <begin position="234"/>
        <end position="255"/>
    </location>
</feature>
<proteinExistence type="predicted"/>
<evidence type="ECO:0000256" key="8">
    <source>
        <dbReference type="ARBA" id="ARBA00030803"/>
    </source>
</evidence>
<sequence>MPHVDLDEIAGLALDLDDIDDAVRRHVESCADCSAVLASLTEARALAGEGPLVPPPDHVRDRVMAHVHRSDEDRQQGAVEGGVAQPIPLPVSGDARRPSRRRVPAWAAGLAAGVALVAGLGIGRLTVGDPERPEAIDPTPSATPSATVVAAAALTALDSDAPRGEASAVRSDDTVTLRVRASELGDEDGFHEVWLINVDGTRMVALGVLTPGDIGEFDVPQGVIDEGYRIVDISVEPDDGDPTHSGVSLARGELT</sequence>
<evidence type="ECO:0000256" key="4">
    <source>
        <dbReference type="ARBA" id="ARBA00022692"/>
    </source>
</evidence>
<dbReference type="InterPro" id="IPR041916">
    <property type="entry name" value="Anti_sigma_zinc_sf"/>
</dbReference>
<dbReference type="InterPro" id="IPR051474">
    <property type="entry name" value="Anti-sigma-K/W_factor"/>
</dbReference>
<evidence type="ECO:0000256" key="3">
    <source>
        <dbReference type="ARBA" id="ARBA00022475"/>
    </source>
</evidence>
<keyword evidence="3" id="KW-1003">Cell membrane</keyword>
<evidence type="ECO:0000259" key="10">
    <source>
        <dbReference type="Pfam" id="PF10099"/>
    </source>
</evidence>
<evidence type="ECO:0000256" key="7">
    <source>
        <dbReference type="ARBA" id="ARBA00029829"/>
    </source>
</evidence>
<dbReference type="GO" id="GO:0006417">
    <property type="term" value="P:regulation of translation"/>
    <property type="evidence" value="ECO:0007669"/>
    <property type="project" value="TreeGrafter"/>
</dbReference>
<name>A0A2P2CGX8_9ZZZZ</name>
<feature type="domain" description="Anti-sigma K factor RskA C-terminal" evidence="10">
    <location>
        <begin position="109"/>
        <end position="246"/>
    </location>
</feature>
<dbReference type="GO" id="GO:0005886">
    <property type="term" value="C:plasma membrane"/>
    <property type="evidence" value="ECO:0007669"/>
    <property type="project" value="UniProtKB-SubCell"/>
</dbReference>
<evidence type="ECO:0000256" key="1">
    <source>
        <dbReference type="ARBA" id="ARBA00004167"/>
    </source>
</evidence>
<reference evidence="11" key="1">
    <citation type="submission" date="2015-08" db="EMBL/GenBank/DDBJ databases">
        <authorList>
            <person name="Babu N.S."/>
            <person name="Beckwith C.J."/>
            <person name="Beseler K.G."/>
            <person name="Brison A."/>
            <person name="Carone J.V."/>
            <person name="Caskin T.P."/>
            <person name="Diamond M."/>
            <person name="Durham M.E."/>
            <person name="Foxe J.M."/>
            <person name="Go M."/>
            <person name="Henderson B.A."/>
            <person name="Jones I.B."/>
            <person name="McGettigan J.A."/>
            <person name="Micheletti S.J."/>
            <person name="Nasrallah M.E."/>
            <person name="Ortiz D."/>
            <person name="Piller C.R."/>
            <person name="Privatt S.R."/>
            <person name="Schneider S.L."/>
            <person name="Sharp S."/>
            <person name="Smith T.C."/>
            <person name="Stanton J.D."/>
            <person name="Ullery H.E."/>
            <person name="Wilson R.J."/>
            <person name="Serrano M.G."/>
            <person name="Buck G."/>
            <person name="Lee V."/>
            <person name="Wang Y."/>
            <person name="Carvalho R."/>
            <person name="Voegtly L."/>
            <person name="Shi R."/>
            <person name="Duckworth R."/>
            <person name="Johnson A."/>
            <person name="Loviza R."/>
            <person name="Walstead R."/>
            <person name="Shah Z."/>
            <person name="Kiflezghi M."/>
            <person name="Wade K."/>
            <person name="Ball S.L."/>
            <person name="Bradley K.W."/>
            <person name="Asai D.J."/>
            <person name="Bowman C.A."/>
            <person name="Russell D.A."/>
            <person name="Pope W.H."/>
            <person name="Jacobs-Sera D."/>
            <person name="Hendrix R.W."/>
            <person name="Hatfull G.F."/>
        </authorList>
    </citation>
    <scope>NUCLEOTIDE SEQUENCE</scope>
</reference>
<feature type="region of interest" description="Disordered" evidence="9">
    <location>
        <begin position="69"/>
        <end position="100"/>
    </location>
</feature>
<dbReference type="PANTHER" id="PTHR37461">
    <property type="entry name" value="ANTI-SIGMA-K FACTOR RSKA"/>
    <property type="match status" value="1"/>
</dbReference>
<accession>A0A2P2CGX8</accession>
<evidence type="ECO:0000313" key="11">
    <source>
        <dbReference type="EMBL" id="CUR61243.1"/>
    </source>
</evidence>
<keyword evidence="5" id="KW-1133">Transmembrane helix</keyword>
<organism evidence="11">
    <name type="scientific">metagenome</name>
    <dbReference type="NCBI Taxonomy" id="256318"/>
    <lineage>
        <taxon>unclassified sequences</taxon>
        <taxon>metagenomes</taxon>
    </lineage>
</organism>
<evidence type="ECO:0000256" key="9">
    <source>
        <dbReference type="SAM" id="MobiDB-lite"/>
    </source>
</evidence>